<dbReference type="OMA" id="MEMPSML"/>
<name>M3DB16_SPHMS</name>
<feature type="active site" description="Proton acceptor" evidence="3">
    <location>
        <position position="365"/>
    </location>
</feature>
<dbReference type="PRINTS" id="PR00412">
    <property type="entry name" value="EPOXHYDRLASE"/>
</dbReference>
<dbReference type="Proteomes" id="UP000016931">
    <property type="component" value="Unassembled WGS sequence"/>
</dbReference>
<accession>M3DB16</accession>
<keyword evidence="6" id="KW-1185">Reference proteome</keyword>
<dbReference type="AlphaFoldDB" id="M3DB16"/>
<gene>
    <name evidence="5" type="ORF">SEPMUDRAFT_114167</name>
</gene>
<evidence type="ECO:0000256" key="3">
    <source>
        <dbReference type="PIRSR" id="PIRSR001112-1"/>
    </source>
</evidence>
<dbReference type="GO" id="GO:0004301">
    <property type="term" value="F:epoxide hydrolase activity"/>
    <property type="evidence" value="ECO:0007669"/>
    <property type="project" value="TreeGrafter"/>
</dbReference>
<keyword evidence="2 5" id="KW-0378">Hydrolase</keyword>
<dbReference type="Gene3D" id="3.40.50.1820">
    <property type="entry name" value="alpha/beta hydrolase"/>
    <property type="match status" value="1"/>
</dbReference>
<dbReference type="GeneID" id="27898216"/>
<dbReference type="RefSeq" id="XP_016763160.1">
    <property type="nucleotide sequence ID" value="XM_016901079.1"/>
</dbReference>
<dbReference type="EMBL" id="KB456261">
    <property type="protein sequence ID" value="EMF15039.1"/>
    <property type="molecule type" value="Genomic_DNA"/>
</dbReference>
<proteinExistence type="inferred from homology"/>
<dbReference type="PIRSF" id="PIRSF001112">
    <property type="entry name" value="Epoxide_hydrolase"/>
    <property type="match status" value="1"/>
</dbReference>
<evidence type="ECO:0000313" key="6">
    <source>
        <dbReference type="Proteomes" id="UP000016931"/>
    </source>
</evidence>
<protein>
    <submittedName>
        <fullName evidence="5">Epoxide hydrolase</fullName>
    </submittedName>
</protein>
<reference evidence="5 6" key="1">
    <citation type="journal article" date="2012" name="PLoS Pathog.">
        <title>Diverse lifestyles and strategies of plant pathogenesis encoded in the genomes of eighteen Dothideomycetes fungi.</title>
        <authorList>
            <person name="Ohm R.A."/>
            <person name="Feau N."/>
            <person name="Henrissat B."/>
            <person name="Schoch C.L."/>
            <person name="Horwitz B.A."/>
            <person name="Barry K.W."/>
            <person name="Condon B.J."/>
            <person name="Copeland A.C."/>
            <person name="Dhillon B."/>
            <person name="Glaser F."/>
            <person name="Hesse C.N."/>
            <person name="Kosti I."/>
            <person name="LaButti K."/>
            <person name="Lindquist E.A."/>
            <person name="Lucas S."/>
            <person name="Salamov A.A."/>
            <person name="Bradshaw R.E."/>
            <person name="Ciuffetti L."/>
            <person name="Hamelin R.C."/>
            <person name="Kema G.H.J."/>
            <person name="Lawrence C."/>
            <person name="Scott J.A."/>
            <person name="Spatafora J.W."/>
            <person name="Turgeon B.G."/>
            <person name="de Wit P.J.G.M."/>
            <person name="Zhong S."/>
            <person name="Goodwin S.B."/>
            <person name="Grigoriev I.V."/>
        </authorList>
    </citation>
    <scope>NUCLEOTIDE SEQUENCE [LARGE SCALE GENOMIC DNA]</scope>
    <source>
        <strain evidence="5 6">SO2202</strain>
    </source>
</reference>
<feature type="domain" description="Epoxide hydrolase N-terminal" evidence="4">
    <location>
        <begin position="15"/>
        <end position="132"/>
    </location>
</feature>
<evidence type="ECO:0000313" key="5">
    <source>
        <dbReference type="EMBL" id="EMF15039.1"/>
    </source>
</evidence>
<sequence>MADFSKPPSSSQLTIKPFKAHVDQQAIDDFKTLLRLSPVSNATYENSHPSVAGPRRYGIPRDWLINAKEHWLHKFDWRKSEDHINSFPNFTADVQDDLEYPQTLHFVALFSAQENAIPLVLYHGWPGSFLEFLPMLDLLRKKYTPETLPYHVLVPSITGYAYSSGPPGDVDYAGYLAQGGDLGSLVVRYQGANCAACKGMHLNLNPAHPPENADELEMSQIEADALPRAAWFNDQCSAYALEHGTRTSTIGHALSASPLALLAWIGEKFLEWSDEDPALDTILESVSLYWFTHTFPRCIYPYRGLTGDDERPRIGKMKGMGRKMTYVAKPSGYSFFPKELMPIPVSWVATTANLVHSKVHTSGGHFAAMEKPQELLEDIEEYAKKAWELKA</sequence>
<dbReference type="SUPFAM" id="SSF53474">
    <property type="entry name" value="alpha/beta-Hydrolases"/>
    <property type="match status" value="1"/>
</dbReference>
<dbReference type="InterPro" id="IPR000639">
    <property type="entry name" value="Epox_hydrolase-like"/>
</dbReference>
<dbReference type="PANTHER" id="PTHR21661:SF39">
    <property type="entry name" value="HYDROLASE, PUTATIVE (AFU_ORTHOLOGUE AFUA_3G08960)-RELATED"/>
    <property type="match status" value="1"/>
</dbReference>
<dbReference type="eggNOG" id="KOG2565">
    <property type="taxonomic scope" value="Eukaryota"/>
</dbReference>
<organism evidence="5 6">
    <name type="scientific">Sphaerulina musiva (strain SO2202)</name>
    <name type="common">Poplar stem canker fungus</name>
    <name type="synonym">Septoria musiva</name>
    <dbReference type="NCBI Taxonomy" id="692275"/>
    <lineage>
        <taxon>Eukaryota</taxon>
        <taxon>Fungi</taxon>
        <taxon>Dikarya</taxon>
        <taxon>Ascomycota</taxon>
        <taxon>Pezizomycotina</taxon>
        <taxon>Dothideomycetes</taxon>
        <taxon>Dothideomycetidae</taxon>
        <taxon>Mycosphaerellales</taxon>
        <taxon>Mycosphaerellaceae</taxon>
        <taxon>Sphaerulina</taxon>
    </lineage>
</organism>
<feature type="active site" description="Proton donor" evidence="3">
    <location>
        <position position="302"/>
    </location>
</feature>
<dbReference type="InterPro" id="IPR010497">
    <property type="entry name" value="Epoxide_hydro_N"/>
</dbReference>
<comment type="similarity">
    <text evidence="1">Belongs to the peptidase S33 family.</text>
</comment>
<dbReference type="PANTHER" id="PTHR21661">
    <property type="entry name" value="EPOXIDE HYDROLASE 1-RELATED"/>
    <property type="match status" value="1"/>
</dbReference>
<dbReference type="OrthoDB" id="7130006at2759"/>
<dbReference type="InterPro" id="IPR016292">
    <property type="entry name" value="Epoxide_hydrolase"/>
</dbReference>
<dbReference type="InterPro" id="IPR029058">
    <property type="entry name" value="AB_hydrolase_fold"/>
</dbReference>
<evidence type="ECO:0000256" key="1">
    <source>
        <dbReference type="ARBA" id="ARBA00010088"/>
    </source>
</evidence>
<evidence type="ECO:0000259" key="4">
    <source>
        <dbReference type="Pfam" id="PF06441"/>
    </source>
</evidence>
<evidence type="ECO:0000256" key="2">
    <source>
        <dbReference type="ARBA" id="ARBA00022801"/>
    </source>
</evidence>
<feature type="active site" description="Nucleophile" evidence="3">
    <location>
        <position position="181"/>
    </location>
</feature>
<dbReference type="GO" id="GO:0097176">
    <property type="term" value="P:epoxide metabolic process"/>
    <property type="evidence" value="ECO:0007669"/>
    <property type="project" value="TreeGrafter"/>
</dbReference>
<dbReference type="STRING" id="692275.M3DB16"/>
<dbReference type="Pfam" id="PF06441">
    <property type="entry name" value="EHN"/>
    <property type="match status" value="1"/>
</dbReference>
<dbReference type="HOGENOM" id="CLU_019414_0_0_1"/>